<keyword evidence="1" id="KW-0596">Phosphopantetheine</keyword>
<dbReference type="InterPro" id="IPR036291">
    <property type="entry name" value="NAD(P)-bd_dom_sf"/>
</dbReference>
<dbReference type="InterPro" id="IPR020806">
    <property type="entry name" value="PKS_PP-bd"/>
</dbReference>
<dbReference type="InterPro" id="IPR036736">
    <property type="entry name" value="ACP-like_sf"/>
</dbReference>
<dbReference type="InterPro" id="IPR000873">
    <property type="entry name" value="AMP-dep_synth/lig_dom"/>
</dbReference>
<dbReference type="Gene3D" id="1.10.1200.10">
    <property type="entry name" value="ACP-like"/>
    <property type="match status" value="1"/>
</dbReference>
<dbReference type="InterPro" id="IPR013120">
    <property type="entry name" value="FAR_NAD-bd"/>
</dbReference>
<dbReference type="GeneID" id="59381238"/>
<dbReference type="InterPro" id="IPR042099">
    <property type="entry name" value="ANL_N_sf"/>
</dbReference>
<dbReference type="Gene3D" id="3.40.50.720">
    <property type="entry name" value="NAD(P)-binding Rossmann-like Domain"/>
    <property type="match status" value="1"/>
</dbReference>
<evidence type="ECO:0000313" key="5">
    <source>
        <dbReference type="Proteomes" id="UP000623687"/>
    </source>
</evidence>
<dbReference type="Pfam" id="PF00501">
    <property type="entry name" value="AMP-binding"/>
    <property type="match status" value="1"/>
</dbReference>
<dbReference type="PANTHER" id="PTHR43439:SF2">
    <property type="entry name" value="ENZYME, PUTATIVE (JCVI)-RELATED"/>
    <property type="match status" value="1"/>
</dbReference>
<protein>
    <recommendedName>
        <fullName evidence="3">Carrier domain-containing protein</fullName>
    </recommendedName>
</protein>
<dbReference type="Gene3D" id="3.40.50.12780">
    <property type="entry name" value="N-terminal domain of ligase-like"/>
    <property type="match status" value="1"/>
</dbReference>
<comment type="caution">
    <text evidence="4">The sequence shown here is derived from an EMBL/GenBank/DDBJ whole genome shotgun (WGS) entry which is preliminary data.</text>
</comment>
<keyword evidence="5" id="KW-1185">Reference proteome</keyword>
<dbReference type="RefSeq" id="XP_036626760.1">
    <property type="nucleotide sequence ID" value="XM_036780905.1"/>
</dbReference>
<dbReference type="AlphaFoldDB" id="A0A8H6ZMP9"/>
<dbReference type="PROSITE" id="PS50075">
    <property type="entry name" value="CARRIER"/>
    <property type="match status" value="1"/>
</dbReference>
<organism evidence="4 5">
    <name type="scientific">Pleurotus ostreatus</name>
    <name type="common">Oyster mushroom</name>
    <name type="synonym">White-rot fungus</name>
    <dbReference type="NCBI Taxonomy" id="5322"/>
    <lineage>
        <taxon>Eukaryota</taxon>
        <taxon>Fungi</taxon>
        <taxon>Dikarya</taxon>
        <taxon>Basidiomycota</taxon>
        <taxon>Agaricomycotina</taxon>
        <taxon>Agaricomycetes</taxon>
        <taxon>Agaricomycetidae</taxon>
        <taxon>Agaricales</taxon>
        <taxon>Pleurotineae</taxon>
        <taxon>Pleurotaceae</taxon>
        <taxon>Pleurotus</taxon>
    </lineage>
</organism>
<proteinExistence type="predicted"/>
<accession>A0A8H6ZMP9</accession>
<evidence type="ECO:0000259" key="3">
    <source>
        <dbReference type="PROSITE" id="PS50075"/>
    </source>
</evidence>
<dbReference type="PANTHER" id="PTHR43439">
    <property type="entry name" value="PHENYLACETATE-COENZYME A LIGASE"/>
    <property type="match status" value="1"/>
</dbReference>
<dbReference type="Pfam" id="PF23562">
    <property type="entry name" value="AMP-binding_C_3"/>
    <property type="match status" value="1"/>
</dbReference>
<dbReference type="InterPro" id="IPR051414">
    <property type="entry name" value="Adenylate-forming_Reductase"/>
</dbReference>
<dbReference type="OrthoDB" id="429813at2759"/>
<name>A0A8H6ZMP9_PLEOS</name>
<dbReference type="SMART" id="SM00823">
    <property type="entry name" value="PKS_PP"/>
    <property type="match status" value="1"/>
</dbReference>
<evidence type="ECO:0000313" key="4">
    <source>
        <dbReference type="EMBL" id="KAF7420902.1"/>
    </source>
</evidence>
<sequence length="1117" mass="123399">MSLLSHPRLDFDILPYPPVPKTQALSSLTFKPPPLDGSLTIPEFYDWHYHNSPEHPVLIFPEEDGRQRTVKWAETTQAIHTCARILQRTISAEQGAETIVGIFAASDTITYFTLIAATFRAGFAPFVISARNSPAAVAHLLSTTSARHVIVGSDAALLEALDAALNLMQESNPSVVLPGRSTMPTFEEIFVADTAFELLPPCRPDVNSLALIFHSSGSTAFPKPIGWSHRQLLQLAVVPYFGERDLTGVRLSCHAMPMYHGMGASQTLWTATMGITVTAARPQAPPVPATPENVLMSAQATGADIIFCVPSFIEAWSRNRATIEYLKSIDGVFFGGGPLNKKAGDLVARNGVSIYILYGSSEIGIPAPILPPDNPGLDWEYFTLTKQYTGSYVPNGFGQYELVILVRLRYHTKVQQFKRPLQPNPYQIPSVINGQLGGQDAYYTSDLFVAHPIKPGYYKVFGRADDQLMHSTGEKARMLAMLQLSDDPRVQTTVMFGRGRFNVGVIVDPRPEYRFDPSDAAKLAEFRNAIWPTVERMNDYAPQHSRLFKEMILVVSPSKPFDYTSKSTARRQTIINNYEPEIEALYQSVAETSQVDVELPAAWNMEQTLPFVRKLVHQVLGSASSSLGDDDDVFQHGSDSLQATWIRNTLLRAIRDSTTLSTNGVAENIVYQHPTVNKLSSFAVRLASRGIVVASTSEDGKLAAENMQEMVDRFSRNFSRGIPNGNCQVSDGDGDVYLITGTTGTLGTALLADLLRNPKIRRIYALNRYSRTTSLQARQEEAFKNLGLPLHLLDQSHRLTLVETDLADDNSGLTSTLVEQFRVSVTHIIINAWPVDFNLSLPSFEPSVKAVRNLIDLALSSYRTHPPAVTFVSSIGVLSRRKEKTIASEVPATADEAAGTGYSQSKWVAESILQNVASSTPLKVSIVRVGQLSGARNGHWKASDWLPTIVKSSRSLGLFPDFDDSKVVSWIPLEAASQVLLELASKPSEGSNIFHLVHPKPVRANLVSRAFSSTLRIPLIPYIEWLDLLETRAQVASTIGTDSDDLREIPALKMPHFFRTMKAGWEQNGSGREAWGLPSLDFTRAFEASSVLRQNVRPIDEAEVERWIGYWSNRGFL</sequence>
<dbReference type="Proteomes" id="UP000623687">
    <property type="component" value="Unassembled WGS sequence"/>
</dbReference>
<dbReference type="GO" id="GO:0031177">
    <property type="term" value="F:phosphopantetheine binding"/>
    <property type="evidence" value="ECO:0007669"/>
    <property type="project" value="InterPro"/>
</dbReference>
<reference evidence="4" key="1">
    <citation type="submission" date="2019-07" db="EMBL/GenBank/DDBJ databases">
        <authorList>
            <person name="Palmer J.M."/>
        </authorList>
    </citation>
    <scope>NUCLEOTIDE SEQUENCE</scope>
    <source>
        <strain evidence="4">PC9</strain>
    </source>
</reference>
<dbReference type="Pfam" id="PF07993">
    <property type="entry name" value="NAD_binding_4"/>
    <property type="match status" value="1"/>
</dbReference>
<keyword evidence="2" id="KW-0597">Phosphoprotein</keyword>
<dbReference type="SUPFAM" id="SSF47336">
    <property type="entry name" value="ACP-like"/>
    <property type="match status" value="1"/>
</dbReference>
<dbReference type="InterPro" id="IPR009081">
    <property type="entry name" value="PP-bd_ACP"/>
</dbReference>
<dbReference type="SUPFAM" id="SSF56801">
    <property type="entry name" value="Acetyl-CoA synthetase-like"/>
    <property type="match status" value="1"/>
</dbReference>
<dbReference type="EMBL" id="JACETU010000009">
    <property type="protein sequence ID" value="KAF7420902.1"/>
    <property type="molecule type" value="Genomic_DNA"/>
</dbReference>
<evidence type="ECO:0000256" key="2">
    <source>
        <dbReference type="ARBA" id="ARBA00022553"/>
    </source>
</evidence>
<gene>
    <name evidence="4" type="ORF">PC9H_011420</name>
</gene>
<dbReference type="SUPFAM" id="SSF51735">
    <property type="entry name" value="NAD(P)-binding Rossmann-fold domains"/>
    <property type="match status" value="1"/>
</dbReference>
<dbReference type="VEuPathDB" id="FungiDB:PC9H_011420"/>
<feature type="domain" description="Carrier" evidence="3">
    <location>
        <begin position="606"/>
        <end position="687"/>
    </location>
</feature>
<evidence type="ECO:0000256" key="1">
    <source>
        <dbReference type="ARBA" id="ARBA00022450"/>
    </source>
</evidence>